<dbReference type="RefSeq" id="WP_047820032.1">
    <property type="nucleotide sequence ID" value="NZ_JACIEL010000008.1"/>
</dbReference>
<dbReference type="Pfam" id="PF00691">
    <property type="entry name" value="OmpA"/>
    <property type="match status" value="1"/>
</dbReference>
<dbReference type="GO" id="GO:0009279">
    <property type="term" value="C:cell outer membrane"/>
    <property type="evidence" value="ECO:0007669"/>
    <property type="project" value="UniProtKB-SubCell"/>
</dbReference>
<dbReference type="PRINTS" id="PR01021">
    <property type="entry name" value="OMPADOMAIN"/>
</dbReference>
<dbReference type="CDD" id="cd07185">
    <property type="entry name" value="OmpA_C-like"/>
    <property type="match status" value="1"/>
</dbReference>
<accession>A0A0G3XDR8</accession>
<dbReference type="PATRIC" id="fig|1348774.3.peg.845"/>
<reference evidence="4 5" key="1">
    <citation type="submission" date="2015-06" db="EMBL/GenBank/DDBJ databases">
        <authorList>
            <person name="Zeng Y."/>
            <person name="Huang Y."/>
        </authorList>
    </citation>
    <scope>NUCLEOTIDE SEQUENCE [LARGE SCALE GENOMIC DNA]</scope>
    <source>
        <strain evidence="4 5">PQ-2</strain>
    </source>
</reference>
<keyword evidence="2" id="KW-0472">Membrane</keyword>
<dbReference type="PANTHER" id="PTHR30329:SF21">
    <property type="entry name" value="LIPOPROTEIN YIAD-RELATED"/>
    <property type="match status" value="1"/>
</dbReference>
<name>A0A0G3XDR8_9SPHN</name>
<keyword evidence="3" id="KW-0998">Cell outer membrane</keyword>
<dbReference type="Gene3D" id="3.30.1330.60">
    <property type="entry name" value="OmpA-like domain"/>
    <property type="match status" value="1"/>
</dbReference>
<proteinExistence type="predicted"/>
<evidence type="ECO:0000256" key="2">
    <source>
        <dbReference type="ARBA" id="ARBA00023136"/>
    </source>
</evidence>
<dbReference type="SUPFAM" id="SSF103088">
    <property type="entry name" value="OmpA-like"/>
    <property type="match status" value="1"/>
</dbReference>
<dbReference type="InterPro" id="IPR036737">
    <property type="entry name" value="OmpA-like_sf"/>
</dbReference>
<keyword evidence="5" id="KW-1185">Reference proteome</keyword>
<dbReference type="Proteomes" id="UP000035287">
    <property type="component" value="Chromosome"/>
</dbReference>
<dbReference type="OrthoDB" id="9814546at2"/>
<evidence type="ECO:0000313" key="5">
    <source>
        <dbReference type="Proteomes" id="UP000035287"/>
    </source>
</evidence>
<dbReference type="InterPro" id="IPR006664">
    <property type="entry name" value="OMP_bac"/>
</dbReference>
<dbReference type="PANTHER" id="PTHR30329">
    <property type="entry name" value="STATOR ELEMENT OF FLAGELLAR MOTOR COMPLEX"/>
    <property type="match status" value="1"/>
</dbReference>
<dbReference type="InterPro" id="IPR006665">
    <property type="entry name" value="OmpA-like"/>
</dbReference>
<dbReference type="InterPro" id="IPR050330">
    <property type="entry name" value="Bact_OuterMem_StrucFunc"/>
</dbReference>
<gene>
    <name evidence="4" type="ORF">AB433_04060</name>
</gene>
<sequence>MNVLLSLPPAVKIAIGALLVVAVALFAAYRNDDAIVAKLQAEADKAIAAEGGKGIRADFTGRNGWTTRHPTLHGGDDLDDGVRSRVARAVAAVPGVGGVHWANRKARAAAQEAANEPGPFHCQRDVESLLDVRVIRFAQSSAAIEEGSELLLDEVAEALKPCRGSIIAVSGHSDAVGNAAVNLRLSRERADAVRDALVARGLPRDSLRSEGYGSARPVEGLEPEDPANRRIEFSVISIMPQVPTPVDTPDAG</sequence>
<dbReference type="KEGG" id="cna:AB433_04060"/>
<dbReference type="PROSITE" id="PS51123">
    <property type="entry name" value="OMPA_2"/>
    <property type="match status" value="1"/>
</dbReference>
<organism evidence="4 5">
    <name type="scientific">Croceicoccus naphthovorans</name>
    <dbReference type="NCBI Taxonomy" id="1348774"/>
    <lineage>
        <taxon>Bacteria</taxon>
        <taxon>Pseudomonadati</taxon>
        <taxon>Pseudomonadota</taxon>
        <taxon>Alphaproteobacteria</taxon>
        <taxon>Sphingomonadales</taxon>
        <taxon>Erythrobacteraceae</taxon>
        <taxon>Croceicoccus</taxon>
    </lineage>
</organism>
<protein>
    <submittedName>
        <fullName evidence="4">Uncharacterized protein</fullName>
    </submittedName>
</protein>
<evidence type="ECO:0000256" key="3">
    <source>
        <dbReference type="ARBA" id="ARBA00023237"/>
    </source>
</evidence>
<dbReference type="STRING" id="1348774.AB433_04060"/>
<dbReference type="EMBL" id="CP011770">
    <property type="protein sequence ID" value="AKM09342.1"/>
    <property type="molecule type" value="Genomic_DNA"/>
</dbReference>
<dbReference type="AlphaFoldDB" id="A0A0G3XDR8"/>
<evidence type="ECO:0000313" key="4">
    <source>
        <dbReference type="EMBL" id="AKM09342.1"/>
    </source>
</evidence>
<evidence type="ECO:0000256" key="1">
    <source>
        <dbReference type="ARBA" id="ARBA00004442"/>
    </source>
</evidence>
<comment type="subcellular location">
    <subcellularLocation>
        <location evidence="1">Cell outer membrane</location>
    </subcellularLocation>
</comment>